<evidence type="ECO:0000313" key="2">
    <source>
        <dbReference type="Proteomes" id="UP000294752"/>
    </source>
</evidence>
<proteinExistence type="predicted"/>
<accession>A0A4R7CWF4</accession>
<dbReference type="AlphaFoldDB" id="A0A4R7CWF4"/>
<dbReference type="PROSITE" id="PS51257">
    <property type="entry name" value="PROKAR_LIPOPROTEIN"/>
    <property type="match status" value="1"/>
</dbReference>
<keyword evidence="2" id="KW-1185">Reference proteome</keyword>
<organism evidence="1 2">
    <name type="scientific">Sphingobacterium paludis</name>
    <dbReference type="NCBI Taxonomy" id="1476465"/>
    <lineage>
        <taxon>Bacteria</taxon>
        <taxon>Pseudomonadati</taxon>
        <taxon>Bacteroidota</taxon>
        <taxon>Sphingobacteriia</taxon>
        <taxon>Sphingobacteriales</taxon>
        <taxon>Sphingobacteriaceae</taxon>
        <taxon>Sphingobacterium</taxon>
    </lineage>
</organism>
<evidence type="ECO:0000313" key="1">
    <source>
        <dbReference type="EMBL" id="TDS10993.1"/>
    </source>
</evidence>
<sequence>MKPFAFLIVLFFVIGCKKGSNLPDEDAGKIAANAFSYINPQGTPFADSIIVLPPSGYLVNSNNPHQVFSGSTFVSKPYWETVSGNKLYPDSDIFVQWKVKDLASEKVVKTDTTTDIQLDLFEIGKYKLTQYLYANAENRRSAILALDSASKIIEVVNSREIDSIMIDTLGFASPYLHAGLDPNAPVDVFVSIYKDRADLENQQPPLFQSASLKGIAFGAKHLKFEIPDLSFSPSFIRRRDINEGILLQLNVQQGGKTYTLLDNEHGYIVQTLQTGYLSNDNSSLLEELRLRFQSTSLRINTSFTFKN</sequence>
<comment type="caution">
    <text evidence="1">The sequence shown here is derived from an EMBL/GenBank/DDBJ whole genome shotgun (WGS) entry which is preliminary data.</text>
</comment>
<name>A0A4R7CWF4_9SPHI</name>
<dbReference type="RefSeq" id="WP_133641438.1">
    <property type="nucleotide sequence ID" value="NZ_SNZV01000008.1"/>
</dbReference>
<dbReference type="EMBL" id="SNZV01000008">
    <property type="protein sequence ID" value="TDS10993.1"/>
    <property type="molecule type" value="Genomic_DNA"/>
</dbReference>
<reference evidence="1 2" key="1">
    <citation type="submission" date="2019-03" db="EMBL/GenBank/DDBJ databases">
        <title>Genomic Encyclopedia of Type Strains, Phase III (KMG-III): the genomes of soil and plant-associated and newly described type strains.</title>
        <authorList>
            <person name="Whitman W."/>
        </authorList>
    </citation>
    <scope>NUCLEOTIDE SEQUENCE [LARGE SCALE GENOMIC DNA]</scope>
    <source>
        <strain evidence="1 2">CGMCC 1.12801</strain>
    </source>
</reference>
<protein>
    <submittedName>
        <fullName evidence="1">Uncharacterized protein</fullName>
    </submittedName>
</protein>
<dbReference type="OrthoDB" id="705937at2"/>
<dbReference type="Proteomes" id="UP000294752">
    <property type="component" value="Unassembled WGS sequence"/>
</dbReference>
<gene>
    <name evidence="1" type="ORF">B0I21_10850</name>
</gene>